<dbReference type="RefSeq" id="YP_010755158.1">
    <property type="nucleotide sequence ID" value="NC_073468.1"/>
</dbReference>
<accession>A0AAE9C2H8</accession>
<proteinExistence type="predicted"/>
<keyword evidence="2" id="KW-1185">Reference proteome</keyword>
<name>A0AAE9C2H8_9CAUD</name>
<organism evidence="1 2">
    <name type="scientific">Microbacterium phage Pumpernickel</name>
    <dbReference type="NCBI Taxonomy" id="2885983"/>
    <lineage>
        <taxon>Viruses</taxon>
        <taxon>Duplodnaviria</taxon>
        <taxon>Heunggongvirae</taxon>
        <taxon>Uroviricota</taxon>
        <taxon>Caudoviricetes</taxon>
        <taxon>Pumpernickelvirus</taxon>
        <taxon>Pumpernickelvirus pumpernickel</taxon>
    </lineage>
</organism>
<protein>
    <submittedName>
        <fullName evidence="1">Uncharacterized protein</fullName>
    </submittedName>
</protein>
<dbReference type="KEGG" id="vg:80019797"/>
<dbReference type="EMBL" id="OK040790">
    <property type="protein sequence ID" value="UDL15918.1"/>
    <property type="molecule type" value="Genomic_DNA"/>
</dbReference>
<evidence type="ECO:0000313" key="2">
    <source>
        <dbReference type="Proteomes" id="UP000827768"/>
    </source>
</evidence>
<sequence>MDKLELRDAWLRAEATDRGYKVSDTDACSLETELQGDGCCELCYSEKAVLVATVGGNKFEIYTY</sequence>
<reference evidence="1" key="1">
    <citation type="submission" date="2021-09" db="EMBL/GenBank/DDBJ databases">
        <authorList>
            <person name="Andersen S.H."/>
            <person name="Beall E.A."/>
            <person name="Cappelle B."/>
            <person name="Falteisek K.J."/>
            <person name="Fenske B.A."/>
            <person name="Gansluckner N.W."/>
            <person name="Gilbertson S.M."/>
            <person name="Krings K.J."/>
            <person name="Mobeck M."/>
            <person name="Odeku J.O."/>
            <person name="Poncelet M.E."/>
            <person name="Rohr J.R."/>
            <person name="Rolands L."/>
            <person name="Whipple C.D."/>
            <person name="Whipple E.M."/>
            <person name="Spring A.M."/>
            <person name="Klyczek K."/>
            <person name="Garlena R.A."/>
            <person name="Russell D.A."/>
            <person name="Pope W.H."/>
            <person name="Jacobs-Sera D."/>
            <person name="Hatfull G.F."/>
        </authorList>
    </citation>
    <scope>NUCLEOTIDE SEQUENCE</scope>
</reference>
<gene>
    <name evidence="1" type="primary">157</name>
    <name evidence="1" type="ORF">SEA_PUMPERNICKEL_157</name>
</gene>
<dbReference type="GeneID" id="80019797"/>
<evidence type="ECO:0000313" key="1">
    <source>
        <dbReference type="EMBL" id="UDL15918.1"/>
    </source>
</evidence>
<dbReference type="Proteomes" id="UP000827768">
    <property type="component" value="Segment"/>
</dbReference>